<dbReference type="PRINTS" id="PR00260">
    <property type="entry name" value="CHEMTRNSDUCR"/>
</dbReference>
<evidence type="ECO:0000313" key="14">
    <source>
        <dbReference type="EMBL" id="KHO64420.1"/>
    </source>
</evidence>
<evidence type="ECO:0000256" key="7">
    <source>
        <dbReference type="ARBA" id="ARBA00023224"/>
    </source>
</evidence>
<dbReference type="InterPro" id="IPR003660">
    <property type="entry name" value="HAMP_dom"/>
</dbReference>
<dbReference type="EMBL" id="JTAK01000004">
    <property type="protein sequence ID" value="KHO64420.1"/>
    <property type="molecule type" value="Genomic_DNA"/>
</dbReference>
<dbReference type="Pfam" id="PF00015">
    <property type="entry name" value="MCPsignal"/>
    <property type="match status" value="1"/>
</dbReference>
<reference evidence="14 15" key="1">
    <citation type="submission" date="2014-11" db="EMBL/GenBank/DDBJ databases">
        <title>Genome sequence of Pseudomonas tuomuerensis JCM 14085.</title>
        <authorList>
            <person name="Shin S.-K."/>
            <person name="Yi H."/>
        </authorList>
    </citation>
    <scope>NUCLEOTIDE SEQUENCE [LARGE SCALE GENOMIC DNA]</scope>
    <source>
        <strain evidence="14 15">JCM 14085</strain>
    </source>
</reference>
<keyword evidence="5 11" id="KW-1133">Transmembrane helix</keyword>
<evidence type="ECO:0000313" key="15">
    <source>
        <dbReference type="Proteomes" id="UP000030980"/>
    </source>
</evidence>
<evidence type="ECO:0000256" key="3">
    <source>
        <dbReference type="ARBA" id="ARBA00022481"/>
    </source>
</evidence>
<dbReference type="PANTHER" id="PTHR32089">
    <property type="entry name" value="METHYL-ACCEPTING CHEMOTAXIS PROTEIN MCPB"/>
    <property type="match status" value="1"/>
</dbReference>
<keyword evidence="6 11" id="KW-0472">Membrane</keyword>
<comment type="caution">
    <text evidence="14">The sequence shown here is derived from an EMBL/GenBank/DDBJ whole genome shotgun (WGS) entry which is preliminary data.</text>
</comment>
<dbReference type="Proteomes" id="UP000030980">
    <property type="component" value="Unassembled WGS sequence"/>
</dbReference>
<dbReference type="GO" id="GO:0006935">
    <property type="term" value="P:chemotaxis"/>
    <property type="evidence" value="ECO:0007669"/>
    <property type="project" value="InterPro"/>
</dbReference>
<organism evidence="14 15">
    <name type="scientific">Pseudomonas flexibilis</name>
    <dbReference type="NCBI Taxonomy" id="706570"/>
    <lineage>
        <taxon>Bacteria</taxon>
        <taxon>Pseudomonadati</taxon>
        <taxon>Pseudomonadota</taxon>
        <taxon>Gammaproteobacteria</taxon>
        <taxon>Pseudomonadales</taxon>
        <taxon>Pseudomonadaceae</taxon>
        <taxon>Pseudomonas</taxon>
    </lineage>
</organism>
<dbReference type="STRING" id="706570.PT85_09405"/>
<dbReference type="AlphaFoldDB" id="A0A0B3BP71"/>
<comment type="similarity">
    <text evidence="8">Belongs to the methyl-accepting chemotaxis (MCP) protein family.</text>
</comment>
<proteinExistence type="inferred from homology"/>
<dbReference type="PROSITE" id="PS50111">
    <property type="entry name" value="CHEMOTAXIS_TRANSDUC_2"/>
    <property type="match status" value="1"/>
</dbReference>
<evidence type="ECO:0000259" key="12">
    <source>
        <dbReference type="PROSITE" id="PS50111"/>
    </source>
</evidence>
<dbReference type="InterPro" id="IPR004089">
    <property type="entry name" value="MCPsignal_dom"/>
</dbReference>
<evidence type="ECO:0000256" key="5">
    <source>
        <dbReference type="ARBA" id="ARBA00022989"/>
    </source>
</evidence>
<feature type="region of interest" description="Disordered" evidence="10">
    <location>
        <begin position="428"/>
        <end position="449"/>
    </location>
</feature>
<feature type="domain" description="HAMP" evidence="13">
    <location>
        <begin position="323"/>
        <end position="376"/>
    </location>
</feature>
<dbReference type="SMART" id="SM00304">
    <property type="entry name" value="HAMP"/>
    <property type="match status" value="1"/>
</dbReference>
<keyword evidence="15" id="KW-1185">Reference proteome</keyword>
<dbReference type="OrthoDB" id="7024925at2"/>
<feature type="domain" description="Methyl-accepting transducer" evidence="12">
    <location>
        <begin position="381"/>
        <end position="617"/>
    </location>
</feature>
<dbReference type="InterPro" id="IPR004090">
    <property type="entry name" value="Chemotax_Me-accpt_rcpt"/>
</dbReference>
<evidence type="ECO:0000256" key="8">
    <source>
        <dbReference type="ARBA" id="ARBA00029447"/>
    </source>
</evidence>
<keyword evidence="3" id="KW-0488">Methylation</keyword>
<dbReference type="RefSeq" id="WP_039606516.1">
    <property type="nucleotide sequence ID" value="NZ_FMUP01000002.1"/>
</dbReference>
<dbReference type="GO" id="GO:0007165">
    <property type="term" value="P:signal transduction"/>
    <property type="evidence" value="ECO:0007669"/>
    <property type="project" value="UniProtKB-KW"/>
</dbReference>
<dbReference type="GO" id="GO:0004888">
    <property type="term" value="F:transmembrane signaling receptor activity"/>
    <property type="evidence" value="ECO:0007669"/>
    <property type="project" value="InterPro"/>
</dbReference>
<dbReference type="SMART" id="SM00283">
    <property type="entry name" value="MA"/>
    <property type="match status" value="1"/>
</dbReference>
<dbReference type="GO" id="GO:0005886">
    <property type="term" value="C:plasma membrane"/>
    <property type="evidence" value="ECO:0007669"/>
    <property type="project" value="UniProtKB-SubCell"/>
</dbReference>
<evidence type="ECO:0000256" key="11">
    <source>
        <dbReference type="SAM" id="Phobius"/>
    </source>
</evidence>
<dbReference type="CDD" id="cd11386">
    <property type="entry name" value="MCP_signal"/>
    <property type="match status" value="1"/>
</dbReference>
<name>A0A0B3BP71_9PSED</name>
<keyword evidence="2" id="KW-1003">Cell membrane</keyword>
<evidence type="ECO:0000256" key="9">
    <source>
        <dbReference type="PROSITE-ProRule" id="PRU00284"/>
    </source>
</evidence>
<protein>
    <submittedName>
        <fullName evidence="14">Chemotaxis protein</fullName>
    </submittedName>
</protein>
<evidence type="ECO:0000259" key="13">
    <source>
        <dbReference type="PROSITE" id="PS50885"/>
    </source>
</evidence>
<evidence type="ECO:0000256" key="4">
    <source>
        <dbReference type="ARBA" id="ARBA00022692"/>
    </source>
</evidence>
<evidence type="ECO:0000256" key="1">
    <source>
        <dbReference type="ARBA" id="ARBA00004651"/>
    </source>
</evidence>
<evidence type="ECO:0000256" key="10">
    <source>
        <dbReference type="SAM" id="MobiDB-lite"/>
    </source>
</evidence>
<evidence type="ECO:0000256" key="2">
    <source>
        <dbReference type="ARBA" id="ARBA00022475"/>
    </source>
</evidence>
<dbReference type="PROSITE" id="PS50885">
    <property type="entry name" value="HAMP"/>
    <property type="match status" value="1"/>
</dbReference>
<dbReference type="Gene3D" id="1.10.287.950">
    <property type="entry name" value="Methyl-accepting chemotaxis protein"/>
    <property type="match status" value="1"/>
</dbReference>
<dbReference type="PANTHER" id="PTHR32089:SF119">
    <property type="entry name" value="METHYL-ACCEPTING CHEMOTAXIS PROTEIN CTPL"/>
    <property type="match status" value="1"/>
</dbReference>
<dbReference type="SUPFAM" id="SSF58104">
    <property type="entry name" value="Methyl-accepting chemotaxis protein (MCP) signaling domain"/>
    <property type="match status" value="1"/>
</dbReference>
<feature type="transmembrane region" description="Helical" evidence="11">
    <location>
        <begin position="303"/>
        <end position="321"/>
    </location>
</feature>
<accession>A0A0B3BP71</accession>
<keyword evidence="7 9" id="KW-0807">Transducer</keyword>
<dbReference type="FunFam" id="1.10.287.950:FF:000001">
    <property type="entry name" value="Methyl-accepting chemotaxis sensory transducer"/>
    <property type="match status" value="1"/>
</dbReference>
<evidence type="ECO:0000256" key="6">
    <source>
        <dbReference type="ARBA" id="ARBA00023136"/>
    </source>
</evidence>
<keyword evidence="4 11" id="KW-0812">Transmembrane</keyword>
<comment type="subcellular location">
    <subcellularLocation>
        <location evidence="1">Cell membrane</location>
        <topology evidence="1">Multi-pass membrane protein</topology>
    </subcellularLocation>
</comment>
<gene>
    <name evidence="14" type="ORF">PT85_09405</name>
</gene>
<sequence>MRLKLLTPSITLLMLAVCLVLGATLWWSQRALERPQQLMGQYLALSQHLQQLTGEIGGYLDGGDALRHRAVQDALAHFDRQLEGLPTALGNDLRPSLQALRRFADGDLLAAGKLAGDPQGLLSQAEREMSAALQQLAQYAEQGDERLARGYPPRLLEAALHLQRLGLTRTQLLASGREGLLNEVPPALTDLQRAIDAVQTLPLLGVSDDSASANDAFAALLGLEGGTDSAARQDRGIALKRELASLVQRYPAELERTRGLILQRQQLRDTSEARIAALRTALAELEPLVRGEQRRIQTEVGTLQVIAIALILFAALLTYALQRHLTRMLAALEHALEHWAQGDFTRPVSLRSWLGEVQRIGRSLNRLRDYLAGLVGTLRQHAAQVDASSRSLAELSQALHGSAERQAEGDSQVHEALGSLEQSIQQVAGDADQAAEASRQAGEATQQSQRVIDRSLQELHSLVQAVRGNAEGIARLAEESAAIEQVLDVIGALAEQTNLLALNAAIEAARAGDSGRGFAVVADEVRALARRSAEATEQIRGRIGQLQQAAEQARQAMHSQVAQAEHSAAQAESADGALQTVVDGIRASVQMAQRIAAATAEQSAGIGRIHRHSAELHRLGHANLERIASAHAQSEALLALSQQLQGAAQAFRVD</sequence>